<protein>
    <submittedName>
        <fullName evidence="1">Uncharacterized protein</fullName>
    </submittedName>
</protein>
<dbReference type="AlphaFoldDB" id="A0A9X0D029"/>
<comment type="caution">
    <text evidence="1">The sequence shown here is derived from an EMBL/GenBank/DDBJ whole genome shotgun (WGS) entry which is preliminary data.</text>
</comment>
<organism evidence="1 2">
    <name type="scientific">Desmophyllum pertusum</name>
    <dbReference type="NCBI Taxonomy" id="174260"/>
    <lineage>
        <taxon>Eukaryota</taxon>
        <taxon>Metazoa</taxon>
        <taxon>Cnidaria</taxon>
        <taxon>Anthozoa</taxon>
        <taxon>Hexacorallia</taxon>
        <taxon>Scleractinia</taxon>
        <taxon>Caryophylliina</taxon>
        <taxon>Caryophylliidae</taxon>
        <taxon>Desmophyllum</taxon>
    </lineage>
</organism>
<name>A0A9X0D029_9CNID</name>
<keyword evidence="2" id="KW-1185">Reference proteome</keyword>
<sequence>PPYNFPHGRPKIYLKTFEDPGCTWNEACLKECENESTGCAHCCVAQDSEDTRIL</sequence>
<gene>
    <name evidence="1" type="ORF">OS493_007136</name>
</gene>
<accession>A0A9X0D029</accession>
<evidence type="ECO:0000313" key="1">
    <source>
        <dbReference type="EMBL" id="KAJ7380758.1"/>
    </source>
</evidence>
<dbReference type="EMBL" id="MU826352">
    <property type="protein sequence ID" value="KAJ7380758.1"/>
    <property type="molecule type" value="Genomic_DNA"/>
</dbReference>
<dbReference type="Proteomes" id="UP001163046">
    <property type="component" value="Unassembled WGS sequence"/>
</dbReference>
<proteinExistence type="predicted"/>
<feature type="non-terminal residue" evidence="1">
    <location>
        <position position="1"/>
    </location>
</feature>
<reference evidence="1" key="1">
    <citation type="submission" date="2023-01" db="EMBL/GenBank/DDBJ databases">
        <title>Genome assembly of the deep-sea coral Lophelia pertusa.</title>
        <authorList>
            <person name="Herrera S."/>
            <person name="Cordes E."/>
        </authorList>
    </citation>
    <scope>NUCLEOTIDE SEQUENCE</scope>
    <source>
        <strain evidence="1">USNM1676648</strain>
        <tissue evidence="1">Polyp</tissue>
    </source>
</reference>
<evidence type="ECO:0000313" key="2">
    <source>
        <dbReference type="Proteomes" id="UP001163046"/>
    </source>
</evidence>